<comment type="function">
    <text evidence="3">Required for maturation of urease via the functional incorporation of the urease nickel metallocenter.</text>
</comment>
<dbReference type="PANTHER" id="PTHR33643:SF1">
    <property type="entry name" value="UREASE ACCESSORY PROTEIN D"/>
    <property type="match status" value="1"/>
</dbReference>
<keyword evidence="3" id="KW-0996">Nickel insertion</keyword>
<dbReference type="InterPro" id="IPR002669">
    <property type="entry name" value="UreD"/>
</dbReference>
<proteinExistence type="inferred from homology"/>
<evidence type="ECO:0000256" key="2">
    <source>
        <dbReference type="ARBA" id="ARBA00023186"/>
    </source>
</evidence>
<dbReference type="PANTHER" id="PTHR33643">
    <property type="entry name" value="UREASE ACCESSORY PROTEIN D"/>
    <property type="match status" value="1"/>
</dbReference>
<gene>
    <name evidence="3" type="primary">ureD</name>
    <name evidence="4" type="ORF">GGR00_001585</name>
</gene>
<evidence type="ECO:0000313" key="5">
    <source>
        <dbReference type="Proteomes" id="UP000536262"/>
    </source>
</evidence>
<keyword evidence="2 3" id="KW-0143">Chaperone</keyword>
<comment type="similarity">
    <text evidence="1 3">Belongs to the UreD family.</text>
</comment>
<evidence type="ECO:0000256" key="3">
    <source>
        <dbReference type="HAMAP-Rule" id="MF_01384"/>
    </source>
</evidence>
<dbReference type="GO" id="GO:0005737">
    <property type="term" value="C:cytoplasm"/>
    <property type="evidence" value="ECO:0007669"/>
    <property type="project" value="UniProtKB-SubCell"/>
</dbReference>
<evidence type="ECO:0000313" key="4">
    <source>
        <dbReference type="EMBL" id="MBB6353811.1"/>
    </source>
</evidence>
<dbReference type="Proteomes" id="UP000536262">
    <property type="component" value="Unassembled WGS sequence"/>
</dbReference>
<dbReference type="HAMAP" id="MF_01384">
    <property type="entry name" value="UreD"/>
    <property type="match status" value="1"/>
</dbReference>
<comment type="subcellular location">
    <subcellularLocation>
        <location evidence="3">Cytoplasm</location>
    </subcellularLocation>
</comment>
<evidence type="ECO:0000256" key="1">
    <source>
        <dbReference type="ARBA" id="ARBA00007177"/>
    </source>
</evidence>
<comment type="caution">
    <text evidence="4">The sequence shown here is derived from an EMBL/GenBank/DDBJ whole genome shotgun (WGS) entry which is preliminary data.</text>
</comment>
<keyword evidence="3" id="KW-0963">Cytoplasm</keyword>
<accession>A0A7X0F632</accession>
<dbReference type="EMBL" id="JACHOU010000003">
    <property type="protein sequence ID" value="MBB6353811.1"/>
    <property type="molecule type" value="Genomic_DNA"/>
</dbReference>
<name>A0A7X0F632_9HYPH</name>
<comment type="subunit">
    <text evidence="3">UreD, UreF and UreG form a complex that acts as a GTP-hydrolysis-dependent molecular chaperone, activating the urease apoprotein by helping to assemble the nickel containing metallocenter of UreC. The UreE protein probably delivers the nickel.</text>
</comment>
<reference evidence="4 5" key="1">
    <citation type="submission" date="2020-08" db="EMBL/GenBank/DDBJ databases">
        <title>Genomic Encyclopedia of Type Strains, Phase IV (KMG-IV): sequencing the most valuable type-strain genomes for metagenomic binning, comparative biology and taxonomic classification.</title>
        <authorList>
            <person name="Goeker M."/>
        </authorList>
    </citation>
    <scope>NUCLEOTIDE SEQUENCE [LARGE SCALE GENOMIC DNA]</scope>
    <source>
        <strain evidence="4 5">DSM 7051</strain>
    </source>
</reference>
<protein>
    <recommendedName>
        <fullName evidence="3">Urease accessory protein UreD</fullName>
    </recommendedName>
</protein>
<organism evidence="4 5">
    <name type="scientific">Aminobacter aganoensis</name>
    <dbReference type="NCBI Taxonomy" id="83264"/>
    <lineage>
        <taxon>Bacteria</taxon>
        <taxon>Pseudomonadati</taxon>
        <taxon>Pseudomonadota</taxon>
        <taxon>Alphaproteobacteria</taxon>
        <taxon>Hyphomicrobiales</taxon>
        <taxon>Phyllobacteriaceae</taxon>
        <taxon>Aminobacter</taxon>
    </lineage>
</organism>
<dbReference type="Pfam" id="PF01774">
    <property type="entry name" value="UreD"/>
    <property type="match status" value="1"/>
</dbReference>
<dbReference type="GO" id="GO:0016151">
    <property type="term" value="F:nickel cation binding"/>
    <property type="evidence" value="ECO:0007669"/>
    <property type="project" value="UniProtKB-UniRule"/>
</dbReference>
<dbReference type="AlphaFoldDB" id="A0A7X0F632"/>
<sequence length="284" mass="30360">MTFNVSLSAAADAAAISSQRVAARARIEIEHRAGRSRLARLYQDGAAKIRLPDTGVEPLEAVLINMAGGLTGGDRIGWEVAVGADARASITTQACEKVYRALAGRAEVDVRLTVGHGGRLAWLPQETIVFDRSAFSRSLDVDLAAGAEALVVEATVFGRSAMGERARSGLFRDRWRIRCEGKLVHAEEFSVGPEMETMLAKPASAGGRIAMATLLLISGETEVLVEPARRIIGDDGGISAWNVAGTGKLLARLYAEDGYQLRKRLMPLVALLNGQAGLPRLWSL</sequence>
<keyword evidence="5" id="KW-1185">Reference proteome</keyword>
<dbReference type="RefSeq" id="WP_184699034.1">
    <property type="nucleotide sequence ID" value="NZ_BAABEG010000001.1"/>
</dbReference>